<comment type="caution">
    <text evidence="1">The sequence shown here is derived from an EMBL/GenBank/DDBJ whole genome shotgun (WGS) entry which is preliminary data.</text>
</comment>
<dbReference type="Proteomes" id="UP000282574">
    <property type="component" value="Unassembled WGS sequence"/>
</dbReference>
<dbReference type="RefSeq" id="WP_015154405.1">
    <property type="nucleotide sequence ID" value="NZ_JAVKZF010000002.1"/>
</dbReference>
<proteinExistence type="predicted"/>
<name>A0AB37U898_9CYAN</name>
<sequence length="328" mass="37488">MELEPGFDYRVLSEKNRSLVQQRTKELKERLQRTAQDIWDIGKKLVEVRAELKGHGYFDAWLRAEFGWSRRTAYNFIYVYEAFPYAKFAQMIIEPSALYRLASPSTPDAIRDKFIQQANAGSKVTHKEVLKAVTEEKLKQIPNSPIEHSLKSAAAQPEEDPSLNIDKEVKSVVPEIQQPPYKAAAYKANPTIVTPRFQQSHWYTLGMDHLLFCGDTNSPAFFDRLPEAAFALDIAVGGKWQHDWLMYKARSALILHPRERIDGERIRQLLLMFSEREDAIILPCAPSGEAIATIGRLKRKLFAGYRNRQQCQQAIADSGLKAQKVELP</sequence>
<dbReference type="InterPro" id="IPR021451">
    <property type="entry name" value="DUF3102"/>
</dbReference>
<organism evidence="1 2">
    <name type="scientific">Chroococcidiopsis cubana SAG 39.79</name>
    <dbReference type="NCBI Taxonomy" id="388085"/>
    <lineage>
        <taxon>Bacteria</taxon>
        <taxon>Bacillati</taxon>
        <taxon>Cyanobacteriota</taxon>
        <taxon>Cyanophyceae</taxon>
        <taxon>Chroococcidiopsidales</taxon>
        <taxon>Chroococcidiopsidaceae</taxon>
        <taxon>Chroococcidiopsis</taxon>
    </lineage>
</organism>
<evidence type="ECO:0008006" key="3">
    <source>
        <dbReference type="Google" id="ProtNLM"/>
    </source>
</evidence>
<protein>
    <recommendedName>
        <fullName evidence="3">DUF3102 domain-containing protein</fullName>
    </recommendedName>
</protein>
<evidence type="ECO:0000313" key="1">
    <source>
        <dbReference type="EMBL" id="RUS94190.1"/>
    </source>
</evidence>
<reference evidence="1 2" key="1">
    <citation type="journal article" date="2019" name="Genome Biol. Evol.">
        <title>Day and night: Metabolic profiles and evolutionary relationships of six axenic non-marine cyanobacteria.</title>
        <authorList>
            <person name="Will S.E."/>
            <person name="Henke P."/>
            <person name="Boedeker C."/>
            <person name="Huang S."/>
            <person name="Brinkmann H."/>
            <person name="Rohde M."/>
            <person name="Jarek M."/>
            <person name="Friedl T."/>
            <person name="Seufert S."/>
            <person name="Schumacher M."/>
            <person name="Overmann J."/>
            <person name="Neumann-Schaal M."/>
            <person name="Petersen J."/>
        </authorList>
    </citation>
    <scope>NUCLEOTIDE SEQUENCE [LARGE SCALE GENOMIC DNA]</scope>
    <source>
        <strain evidence="1 2">SAG 39.79</strain>
    </source>
</reference>
<dbReference type="EMBL" id="RSCK01000212">
    <property type="protein sequence ID" value="RUS94190.1"/>
    <property type="molecule type" value="Genomic_DNA"/>
</dbReference>
<accession>A0AB37U898</accession>
<dbReference type="AlphaFoldDB" id="A0AB37U898"/>
<dbReference type="Pfam" id="PF11300">
    <property type="entry name" value="DUF3102"/>
    <property type="match status" value="1"/>
</dbReference>
<keyword evidence="2" id="KW-1185">Reference proteome</keyword>
<evidence type="ECO:0000313" key="2">
    <source>
        <dbReference type="Proteomes" id="UP000282574"/>
    </source>
</evidence>
<gene>
    <name evidence="1" type="ORF">DSM107010_72080</name>
</gene>